<dbReference type="InterPro" id="IPR001723">
    <property type="entry name" value="Nuclear_hrmn_rcpt"/>
</dbReference>
<accession>A0A8B9J1K3</accession>
<dbReference type="PANTHER" id="PTHR24083">
    <property type="entry name" value="NUCLEAR HORMONE RECEPTOR"/>
    <property type="match status" value="1"/>
</dbReference>
<evidence type="ECO:0000256" key="4">
    <source>
        <dbReference type="ARBA" id="ARBA00023242"/>
    </source>
</evidence>
<dbReference type="AlphaFoldDB" id="A0A8B9J1K3"/>
<keyword evidence="8" id="KW-1185">Reference proteome</keyword>
<dbReference type="PRINTS" id="PR01282">
    <property type="entry name" value="COUPTNFACTOR"/>
</dbReference>
<sequence length="305" mass="32766">KCLRVGMRREGLVGKERESSSPSSISSPLHSFPSLPPSLSPFISGRVPQIQGSIPKSVGRAPSSCFSCRLFPWEGFISVLLRAEPYPPARYGAQALQPGVVVGIESICELAARLLLGAVEWAKGIVPFFPELPLSDQVALLRLGWSELFVLNAAQAALPVHAAPVLAAAGLHAAPVAADRAVAFMDHVRLFQEQVERLRVLQADAAEFACLKAVALFSPDAAGLSQPGRVAGLQEQAQVALQEHVRRRHPAQRGRFGRLLLRLPALRSVPAPGIQQLFFSRLVGETPIETLIRDMLLAGAGLGWP</sequence>
<reference evidence="7" key="2">
    <citation type="submission" date="2025-09" db="UniProtKB">
        <authorList>
            <consortium name="Ensembl"/>
        </authorList>
    </citation>
    <scope>IDENTIFICATION</scope>
</reference>
<keyword evidence="4" id="KW-0539">Nucleus</keyword>
<dbReference type="SMART" id="SM00430">
    <property type="entry name" value="HOLI"/>
    <property type="match status" value="1"/>
</dbReference>
<dbReference type="InterPro" id="IPR035500">
    <property type="entry name" value="NHR-like_dom_sf"/>
</dbReference>
<name>A0A8B9J1K3_9PSIT</name>
<dbReference type="CDD" id="cd06948">
    <property type="entry name" value="NR_LBD_COUP-TF"/>
    <property type="match status" value="1"/>
</dbReference>
<keyword evidence="2" id="KW-0804">Transcription</keyword>
<feature type="domain" description="NR LBD" evidence="6">
    <location>
        <begin position="72"/>
        <end position="299"/>
    </location>
</feature>
<dbReference type="Pfam" id="PF00104">
    <property type="entry name" value="Hormone_recep"/>
    <property type="match status" value="1"/>
</dbReference>
<proteinExistence type="predicted"/>
<evidence type="ECO:0000313" key="7">
    <source>
        <dbReference type="Ensembl" id="ENSACOP00000021870.1"/>
    </source>
</evidence>
<reference evidence="7" key="1">
    <citation type="submission" date="2025-08" db="UniProtKB">
        <authorList>
            <consortium name="Ensembl"/>
        </authorList>
    </citation>
    <scope>IDENTIFICATION</scope>
</reference>
<dbReference type="FunFam" id="1.10.565.10:FF:000020">
    <property type="entry name" value="Nuclear receptor subfamily 2 group F member 6"/>
    <property type="match status" value="1"/>
</dbReference>
<organism evidence="7 8">
    <name type="scientific">Amazona collaria</name>
    <name type="common">yellow-billed parrot</name>
    <dbReference type="NCBI Taxonomy" id="241587"/>
    <lineage>
        <taxon>Eukaryota</taxon>
        <taxon>Metazoa</taxon>
        <taxon>Chordata</taxon>
        <taxon>Craniata</taxon>
        <taxon>Vertebrata</taxon>
        <taxon>Euteleostomi</taxon>
        <taxon>Archelosauria</taxon>
        <taxon>Archosauria</taxon>
        <taxon>Dinosauria</taxon>
        <taxon>Saurischia</taxon>
        <taxon>Theropoda</taxon>
        <taxon>Coelurosauria</taxon>
        <taxon>Aves</taxon>
        <taxon>Neognathae</taxon>
        <taxon>Neoaves</taxon>
        <taxon>Telluraves</taxon>
        <taxon>Australaves</taxon>
        <taxon>Psittaciformes</taxon>
        <taxon>Psittacidae</taxon>
        <taxon>Amazona</taxon>
    </lineage>
</organism>
<keyword evidence="1" id="KW-0805">Transcription regulation</keyword>
<feature type="compositionally biased region" description="Basic and acidic residues" evidence="5">
    <location>
        <begin position="7"/>
        <end position="19"/>
    </location>
</feature>
<evidence type="ECO:0000256" key="5">
    <source>
        <dbReference type="SAM" id="MobiDB-lite"/>
    </source>
</evidence>
<dbReference type="PROSITE" id="PS51843">
    <property type="entry name" value="NR_LBD"/>
    <property type="match status" value="1"/>
</dbReference>
<evidence type="ECO:0000256" key="3">
    <source>
        <dbReference type="ARBA" id="ARBA00023170"/>
    </source>
</evidence>
<dbReference type="Proteomes" id="UP000694522">
    <property type="component" value="Unplaced"/>
</dbReference>
<dbReference type="Gene3D" id="1.10.565.10">
    <property type="entry name" value="Retinoid X Receptor"/>
    <property type="match status" value="1"/>
</dbReference>
<dbReference type="PRINTS" id="PR00398">
    <property type="entry name" value="STRDHORMONER"/>
</dbReference>
<feature type="compositionally biased region" description="Low complexity" evidence="5">
    <location>
        <begin position="20"/>
        <end position="32"/>
    </location>
</feature>
<dbReference type="InterPro" id="IPR000536">
    <property type="entry name" value="Nucl_hrmn_rcpt_lig-bd"/>
</dbReference>
<evidence type="ECO:0000256" key="1">
    <source>
        <dbReference type="ARBA" id="ARBA00023015"/>
    </source>
</evidence>
<feature type="region of interest" description="Disordered" evidence="5">
    <location>
        <begin position="1"/>
        <end position="32"/>
    </location>
</feature>
<protein>
    <recommendedName>
        <fullName evidence="6">NR LBD domain-containing protein</fullName>
    </recommendedName>
</protein>
<evidence type="ECO:0000259" key="6">
    <source>
        <dbReference type="PROSITE" id="PS51843"/>
    </source>
</evidence>
<evidence type="ECO:0000256" key="2">
    <source>
        <dbReference type="ARBA" id="ARBA00023163"/>
    </source>
</evidence>
<evidence type="ECO:0000313" key="8">
    <source>
        <dbReference type="Proteomes" id="UP000694522"/>
    </source>
</evidence>
<dbReference type="SUPFAM" id="SSF48508">
    <property type="entry name" value="Nuclear receptor ligand-binding domain"/>
    <property type="match status" value="1"/>
</dbReference>
<dbReference type="InterPro" id="IPR050274">
    <property type="entry name" value="Nuclear_hormone_rcpt_NR2"/>
</dbReference>
<keyword evidence="3" id="KW-0675">Receptor</keyword>
<dbReference type="Ensembl" id="ENSACOT00000022640.1">
    <property type="protein sequence ID" value="ENSACOP00000021870.1"/>
    <property type="gene ID" value="ENSACOG00000014942.1"/>
</dbReference>